<keyword evidence="3" id="KW-1185">Reference proteome</keyword>
<dbReference type="CTD" id="8233114"/>
<dbReference type="HOGENOM" id="CLU_1024171_0_0_1"/>
<evidence type="ECO:0000313" key="3">
    <source>
        <dbReference type="Proteomes" id="UP000009046"/>
    </source>
</evidence>
<dbReference type="InParanoid" id="E0VYD6"/>
<evidence type="ECO:0000313" key="1">
    <source>
        <dbReference type="EMBL" id="EEB18392.1"/>
    </source>
</evidence>
<dbReference type="AlphaFoldDB" id="E0VYD6"/>
<dbReference type="SUPFAM" id="SSF88659">
    <property type="entry name" value="Sigma3 and sigma4 domains of RNA polymerase sigma factors"/>
    <property type="match status" value="1"/>
</dbReference>
<reference evidence="1" key="1">
    <citation type="submission" date="2007-04" db="EMBL/GenBank/DDBJ databases">
        <title>Annotation of Pediculus humanus corporis strain USDA.</title>
        <authorList>
            <person name="Kirkness E."/>
            <person name="Hannick L."/>
            <person name="Hass B."/>
            <person name="Bruggner R."/>
            <person name="Lawson D."/>
            <person name="Bidwell S."/>
            <person name="Joardar V."/>
            <person name="Caler E."/>
            <person name="Walenz B."/>
            <person name="Inman J."/>
            <person name="Schobel S."/>
            <person name="Galinsky K."/>
            <person name="Amedeo P."/>
            <person name="Strausberg R."/>
        </authorList>
    </citation>
    <scope>NUCLEOTIDE SEQUENCE</scope>
    <source>
        <strain evidence="1">USDA</strain>
    </source>
</reference>
<protein>
    <submittedName>
        <fullName evidence="1 2">Uncharacterized protein</fullName>
    </submittedName>
</protein>
<dbReference type="OrthoDB" id="424490at2759"/>
<evidence type="ECO:0000313" key="2">
    <source>
        <dbReference type="EnsemblMetazoa" id="PHUM513150-PA"/>
    </source>
</evidence>
<dbReference type="RefSeq" id="XP_002431130.1">
    <property type="nucleotide sequence ID" value="XM_002431085.1"/>
</dbReference>
<dbReference type="EnsemblMetazoa" id="PHUM513150-RA">
    <property type="protein sequence ID" value="PHUM513150-PA"/>
    <property type="gene ID" value="PHUM513150"/>
</dbReference>
<dbReference type="InterPro" id="IPR013324">
    <property type="entry name" value="RNA_pol_sigma_r3/r4-like"/>
</dbReference>
<reference evidence="1" key="2">
    <citation type="submission" date="2007-04" db="EMBL/GenBank/DDBJ databases">
        <title>The genome of the human body louse.</title>
        <authorList>
            <consortium name="The Human Body Louse Genome Consortium"/>
            <person name="Kirkness E."/>
            <person name="Walenz B."/>
            <person name="Hass B."/>
            <person name="Bruggner R."/>
            <person name="Strausberg R."/>
        </authorList>
    </citation>
    <scope>NUCLEOTIDE SEQUENCE</scope>
    <source>
        <strain evidence="1">USDA</strain>
    </source>
</reference>
<organism>
    <name type="scientific">Pediculus humanus subsp. corporis</name>
    <name type="common">Body louse</name>
    <dbReference type="NCBI Taxonomy" id="121224"/>
    <lineage>
        <taxon>Eukaryota</taxon>
        <taxon>Metazoa</taxon>
        <taxon>Ecdysozoa</taxon>
        <taxon>Arthropoda</taxon>
        <taxon>Hexapoda</taxon>
        <taxon>Insecta</taxon>
        <taxon>Pterygota</taxon>
        <taxon>Neoptera</taxon>
        <taxon>Paraneoptera</taxon>
        <taxon>Psocodea</taxon>
        <taxon>Troctomorpha</taxon>
        <taxon>Phthiraptera</taxon>
        <taxon>Anoplura</taxon>
        <taxon>Pediculidae</taxon>
        <taxon>Pediculus</taxon>
    </lineage>
</organism>
<gene>
    <name evidence="2" type="primary">8233114</name>
    <name evidence="1" type="ORF">Phum_PHUM513150</name>
</gene>
<dbReference type="Proteomes" id="UP000009046">
    <property type="component" value="Unassembled WGS sequence"/>
</dbReference>
<dbReference type="GeneID" id="8233114"/>
<dbReference type="VEuPathDB" id="VectorBase:PHUM513150"/>
<dbReference type="EMBL" id="AAZO01006245">
    <property type="status" value="NOT_ANNOTATED_CDS"/>
    <property type="molecule type" value="Genomic_DNA"/>
</dbReference>
<sequence>MLFEELNKLVDTEKEAIEFALQWKLLPEKHVICPVCNIGNVGWYKRSHEGLKIPYALRCSRKKCRKKWSVTKNTWFFGSHLSVKQNILLIYCWIKGDTVGETSEILKLSKSTVMDYYQFCREVCYTIVSNRTKPIGGPNEIVSLCNYQIDRFIDKQKRIVSFLEGVNQDNFSDYSKISDGENDFAEKYNIKIVKSLNDSVAAVSTPKKCLWRTGKKFSEDEENKTRDFVMFQYLYFHPIESLSIGEKFKRFLRDVAKVYPGPFKISLTPVIY</sequence>
<accession>E0VYD6</accession>
<dbReference type="EMBL" id="DS235845">
    <property type="protein sequence ID" value="EEB18392.1"/>
    <property type="molecule type" value="Genomic_DNA"/>
</dbReference>
<dbReference type="STRING" id="121224.E0VYD6"/>
<dbReference type="KEGG" id="phu:Phum_PHUM513150"/>
<name>E0VYD6_PEDHC</name>
<proteinExistence type="predicted"/>
<reference evidence="2" key="3">
    <citation type="submission" date="2021-02" db="UniProtKB">
        <authorList>
            <consortium name="EnsemblMetazoa"/>
        </authorList>
    </citation>
    <scope>IDENTIFICATION</scope>
    <source>
        <strain evidence="2">USDA</strain>
    </source>
</reference>